<dbReference type="Pfam" id="PF00612">
    <property type="entry name" value="IQ"/>
    <property type="match status" value="1"/>
</dbReference>
<gene>
    <name evidence="3" type="ORF">Tci_927389</name>
</gene>
<evidence type="ECO:0000256" key="2">
    <source>
        <dbReference type="ARBA" id="ARBA00024341"/>
    </source>
</evidence>
<proteinExistence type="inferred from homology"/>
<dbReference type="CDD" id="cd23767">
    <property type="entry name" value="IQCD"/>
    <property type="match status" value="1"/>
</dbReference>
<comment type="similarity">
    <text evidence="2">Belongs to the IQD family.</text>
</comment>
<feature type="non-terminal residue" evidence="3">
    <location>
        <position position="1"/>
    </location>
</feature>
<name>A0A699XAG9_TANCI</name>
<dbReference type="PANTHER" id="PTHR32295">
    <property type="entry name" value="IQ-DOMAIN 5-RELATED"/>
    <property type="match status" value="1"/>
</dbReference>
<dbReference type="Gene3D" id="1.20.5.190">
    <property type="match status" value="1"/>
</dbReference>
<dbReference type="InterPro" id="IPR000048">
    <property type="entry name" value="IQ_motif_EF-hand-BS"/>
</dbReference>
<dbReference type="SMART" id="SM00015">
    <property type="entry name" value="IQ"/>
    <property type="match status" value="1"/>
</dbReference>
<accession>A0A699XAG9</accession>
<reference evidence="3" key="1">
    <citation type="journal article" date="2019" name="Sci. Rep.">
        <title>Draft genome of Tanacetum cinerariifolium, the natural source of mosquito coil.</title>
        <authorList>
            <person name="Yamashiro T."/>
            <person name="Shiraishi A."/>
            <person name="Satake H."/>
            <person name="Nakayama K."/>
        </authorList>
    </citation>
    <scope>NUCLEOTIDE SEQUENCE</scope>
</reference>
<organism evidence="3">
    <name type="scientific">Tanacetum cinerariifolium</name>
    <name type="common">Dalmatian daisy</name>
    <name type="synonym">Chrysanthemum cinerariifolium</name>
    <dbReference type="NCBI Taxonomy" id="118510"/>
    <lineage>
        <taxon>Eukaryota</taxon>
        <taxon>Viridiplantae</taxon>
        <taxon>Streptophyta</taxon>
        <taxon>Embryophyta</taxon>
        <taxon>Tracheophyta</taxon>
        <taxon>Spermatophyta</taxon>
        <taxon>Magnoliopsida</taxon>
        <taxon>eudicotyledons</taxon>
        <taxon>Gunneridae</taxon>
        <taxon>Pentapetalae</taxon>
        <taxon>asterids</taxon>
        <taxon>campanulids</taxon>
        <taxon>Asterales</taxon>
        <taxon>Asteraceae</taxon>
        <taxon>Asteroideae</taxon>
        <taxon>Anthemideae</taxon>
        <taxon>Anthemidinae</taxon>
        <taxon>Tanacetum</taxon>
    </lineage>
</organism>
<feature type="non-terminal residue" evidence="3">
    <location>
        <position position="64"/>
    </location>
</feature>
<dbReference type="PANTHER" id="PTHR32295:SF6">
    <property type="entry name" value="PROTEIN IQ-DOMAIN 18"/>
    <property type="match status" value="1"/>
</dbReference>
<evidence type="ECO:0000256" key="1">
    <source>
        <dbReference type="ARBA" id="ARBA00022860"/>
    </source>
</evidence>
<dbReference type="AlphaFoldDB" id="A0A699XAG9"/>
<protein>
    <submittedName>
        <fullName evidence="3">Protein IQ-DOMAIN 1-like</fullName>
    </submittedName>
</protein>
<sequence length="64" mass="6966">KKHASVTTLALPEAPTQVEVISLTKLPFSYEKHTSAALIIQTSFRGYLAKRALQALKGVVMLQA</sequence>
<dbReference type="PROSITE" id="PS50096">
    <property type="entry name" value="IQ"/>
    <property type="match status" value="1"/>
</dbReference>
<dbReference type="EMBL" id="BKCJ011817766">
    <property type="protein sequence ID" value="GFD55420.1"/>
    <property type="molecule type" value="Genomic_DNA"/>
</dbReference>
<comment type="caution">
    <text evidence="3">The sequence shown here is derived from an EMBL/GenBank/DDBJ whole genome shotgun (WGS) entry which is preliminary data.</text>
</comment>
<evidence type="ECO:0000313" key="3">
    <source>
        <dbReference type="EMBL" id="GFD55420.1"/>
    </source>
</evidence>
<keyword evidence="1" id="KW-0112">Calmodulin-binding</keyword>
<dbReference type="GO" id="GO:0005516">
    <property type="term" value="F:calmodulin binding"/>
    <property type="evidence" value="ECO:0007669"/>
    <property type="project" value="UniProtKB-KW"/>
</dbReference>